<comment type="caution">
    <text evidence="3">The sequence shown here is derived from an EMBL/GenBank/DDBJ whole genome shotgun (WGS) entry which is preliminary data.</text>
</comment>
<sequence length="612" mass="71784">MRLDNISFLKQYHREIYDDIGNVKIRENSNVTVITAKSGDPTAKFKKDDYDVYLHSKYDPIKESVRILNKYKQDLVKYNYVIIFGLGLGYHVETIVKEFPNKNYYLYEPDMEIFKILLEVKDIKEIVQNIKHHLFVPGNEIDKDRILDNISQSIDEEVLFIIHPSYEKIFKEEYQNFTFKFKQLLKKYKFNIIVNSTFQKRWTLNSINNFKFTMKARSILSVSKNNPLKGKPVIIVAAGPSLYDELILLKKIKSEGTAYLFAVGSANKVLIKNGIEPDAVCTYDPQGHNYKVFEEMIERNIEYIPMIYGTTVGYETLELYKGPKLFMVTSQDILTPYFYDHKEFHIVEDAPSIAVITLQLLHYLGVSHIILVGQNLSYRDGEFYAKGIEYDSRSQRVLEKDLVNHLEVTSVTGQKLFTNEGFYRMKESIEYYINKWDMKNVINTTAEGADIKNVPFTPLSVVKERYLKEPVVDKSWFDNFTILESIDLERKLDVLKTARKDFGDIIEEIVETLRKIDLFKHSTSQKLEKLFIKLDKNTRRMDNNLFYKLFIHQILRVERARIEKASRKIKAINHAREKAPKIIENFSSFIQSVKENEQYIETAYLALLNELE</sequence>
<name>A0A920BVL7_9BACI</name>
<proteinExistence type="predicted"/>
<organism evidence="3 4">
    <name type="scientific">Robertmurraya siralis</name>
    <dbReference type="NCBI Taxonomy" id="77777"/>
    <lineage>
        <taxon>Bacteria</taxon>
        <taxon>Bacillati</taxon>
        <taxon>Bacillota</taxon>
        <taxon>Bacilli</taxon>
        <taxon>Bacillales</taxon>
        <taxon>Bacillaceae</taxon>
        <taxon>Robertmurraya</taxon>
    </lineage>
</organism>
<dbReference type="EMBL" id="BORC01000010">
    <property type="protein sequence ID" value="GIN64068.1"/>
    <property type="molecule type" value="Genomic_DNA"/>
</dbReference>
<dbReference type="InterPro" id="IPR002826">
    <property type="entry name" value="MptE-like"/>
</dbReference>
<dbReference type="Pfam" id="PF20157">
    <property type="entry name" value="Maf_flag10_N"/>
    <property type="match status" value="1"/>
</dbReference>
<evidence type="ECO:0008006" key="5">
    <source>
        <dbReference type="Google" id="ProtNLM"/>
    </source>
</evidence>
<reference evidence="3" key="1">
    <citation type="submission" date="2021-03" db="EMBL/GenBank/DDBJ databases">
        <title>Antimicrobial resistance genes in bacteria isolated from Japanese honey, and their potential for conferring macrolide and lincosamide resistance in the American foulbrood pathogen Paenibacillus larvae.</title>
        <authorList>
            <person name="Okamoto M."/>
            <person name="Kumagai M."/>
            <person name="Kanamori H."/>
            <person name="Takamatsu D."/>
        </authorList>
    </citation>
    <scope>NUCLEOTIDE SEQUENCE</scope>
    <source>
        <strain evidence="3">J27TS8</strain>
    </source>
</reference>
<accession>A0A920BVL7</accession>
<evidence type="ECO:0000313" key="4">
    <source>
        <dbReference type="Proteomes" id="UP000682111"/>
    </source>
</evidence>
<dbReference type="InterPro" id="IPR045376">
    <property type="entry name" value="Maf_N"/>
</dbReference>
<dbReference type="PANTHER" id="PTHR41786:SF1">
    <property type="entry name" value="6-HYDROXYMETHYLPTERIN DIPHOSPHOKINASE MPTE-LIKE DOMAIN-CONTAINING PROTEIN"/>
    <property type="match status" value="1"/>
</dbReference>
<evidence type="ECO:0000313" key="3">
    <source>
        <dbReference type="EMBL" id="GIN64068.1"/>
    </source>
</evidence>
<gene>
    <name evidence="3" type="ORF">J27TS8_40610</name>
</gene>
<evidence type="ECO:0000259" key="1">
    <source>
        <dbReference type="Pfam" id="PF01973"/>
    </source>
</evidence>
<feature type="domain" description="6-hydroxymethylpterin diphosphokinase MptE-like" evidence="1">
    <location>
        <begin position="205"/>
        <end position="380"/>
    </location>
</feature>
<keyword evidence="4" id="KW-1185">Reference proteome</keyword>
<dbReference type="Pfam" id="PF01973">
    <property type="entry name" value="MptE-like"/>
    <property type="match status" value="1"/>
</dbReference>
<feature type="domain" description="Glycosyltransferase Maf N-terminal" evidence="2">
    <location>
        <begin position="52"/>
        <end position="133"/>
    </location>
</feature>
<dbReference type="RefSeq" id="WP_212934378.1">
    <property type="nucleotide sequence ID" value="NZ_BORC01000010.1"/>
</dbReference>
<dbReference type="Proteomes" id="UP000682111">
    <property type="component" value="Unassembled WGS sequence"/>
</dbReference>
<dbReference type="PANTHER" id="PTHR41786">
    <property type="entry name" value="MOTILITY ACCESSORY FACTOR MAF"/>
    <property type="match status" value="1"/>
</dbReference>
<dbReference type="AlphaFoldDB" id="A0A920BVL7"/>
<protein>
    <recommendedName>
        <fullName evidence="5">DUF115 domain-containing protein</fullName>
    </recommendedName>
</protein>
<evidence type="ECO:0000259" key="2">
    <source>
        <dbReference type="Pfam" id="PF20157"/>
    </source>
</evidence>